<dbReference type="OrthoDB" id="9793944at2"/>
<dbReference type="PANTHER" id="PTHR42659:SF2">
    <property type="entry name" value="XANTHINE DEHYDROGENASE SUBUNIT C-RELATED"/>
    <property type="match status" value="1"/>
</dbReference>
<dbReference type="PROSITE" id="PS51387">
    <property type="entry name" value="FAD_PCMH"/>
    <property type="match status" value="1"/>
</dbReference>
<dbReference type="AlphaFoldDB" id="A0A0S3Q043"/>
<evidence type="ECO:0000256" key="1">
    <source>
        <dbReference type="ARBA" id="ARBA00022630"/>
    </source>
</evidence>
<accession>A0A0S3Q043</accession>
<dbReference type="SUPFAM" id="SSF56176">
    <property type="entry name" value="FAD-binding/transporter-associated domain-like"/>
    <property type="match status" value="1"/>
</dbReference>
<dbReference type="GO" id="GO:0034875">
    <property type="term" value="F:caffeine oxidase activity"/>
    <property type="evidence" value="ECO:0007669"/>
    <property type="project" value="UniProtKB-EC"/>
</dbReference>
<dbReference type="Pfam" id="PF03450">
    <property type="entry name" value="CO_deh_flav_C"/>
    <property type="match status" value="1"/>
</dbReference>
<sequence length="291" mass="31728">MKPAAFEYVRPESIDEVVSLLAEHGGEAKIIAGGQSLMTLLNFRMLRPALLIDINRIPDLGSVVEEAGRLRVGARTRHHTLEMSPIVAGHFPVLSEAMSHVAHLAIRNRGTIGGSLSHADPAAELPMMAMLLDAEIEVRAKRENRTIAAADFFVAPLTSALEEDEFVTDIVFPKLPARTGWAFEEFAQRSGDFAIAAVAALVSLRDGKIEDVRIAAMGVDETPLRFRDVEAELAGQTPTVDLMRSSAASMRTIVQPNTDLKASADYRRHLVEAIAERVLVKAWRCAEEVSA</sequence>
<keyword evidence="6" id="KW-1185">Reference proteome</keyword>
<dbReference type="InterPro" id="IPR005107">
    <property type="entry name" value="CO_DH_flav_C"/>
</dbReference>
<evidence type="ECO:0000259" key="4">
    <source>
        <dbReference type="PROSITE" id="PS51387"/>
    </source>
</evidence>
<dbReference type="Gene3D" id="3.30.465.10">
    <property type="match status" value="1"/>
</dbReference>
<reference evidence="5 6" key="1">
    <citation type="submission" date="2015-08" db="EMBL/GenBank/DDBJ databases">
        <title>Investigation of the bacterial diversity of lava forest soil.</title>
        <authorList>
            <person name="Lee J.S."/>
        </authorList>
    </citation>
    <scope>NUCLEOTIDE SEQUENCE [LARGE SCALE GENOMIC DNA]</scope>
    <source>
        <strain evidence="5 6">GJW-30</strain>
    </source>
</reference>
<organism evidence="5 6">
    <name type="scientific">Variibacter gotjawalensis</name>
    <dbReference type="NCBI Taxonomy" id="1333996"/>
    <lineage>
        <taxon>Bacteria</taxon>
        <taxon>Pseudomonadati</taxon>
        <taxon>Pseudomonadota</taxon>
        <taxon>Alphaproteobacteria</taxon>
        <taxon>Hyphomicrobiales</taxon>
        <taxon>Nitrobacteraceae</taxon>
        <taxon>Variibacter</taxon>
    </lineage>
</organism>
<dbReference type="InterPro" id="IPR051312">
    <property type="entry name" value="Diverse_Substr_Oxidored"/>
</dbReference>
<dbReference type="InterPro" id="IPR016166">
    <property type="entry name" value="FAD-bd_PCMH"/>
</dbReference>
<keyword evidence="1" id="KW-0285">Flavoprotein</keyword>
<dbReference type="Gene3D" id="3.30.390.50">
    <property type="entry name" value="CO dehydrogenase flavoprotein, C-terminal domain"/>
    <property type="match status" value="1"/>
</dbReference>
<evidence type="ECO:0000256" key="2">
    <source>
        <dbReference type="ARBA" id="ARBA00022827"/>
    </source>
</evidence>
<protein>
    <submittedName>
        <fullName evidence="5">Caffeine dehydrogenase subunit beta</fullName>
        <ecNumber evidence="5">1.17.5.2</ecNumber>
    </submittedName>
</protein>
<dbReference type="SMART" id="SM01092">
    <property type="entry name" value="CO_deh_flav_C"/>
    <property type="match status" value="1"/>
</dbReference>
<dbReference type="Proteomes" id="UP000236884">
    <property type="component" value="Chromosome"/>
</dbReference>
<dbReference type="GO" id="GO:0071949">
    <property type="term" value="F:FAD binding"/>
    <property type="evidence" value="ECO:0007669"/>
    <property type="project" value="InterPro"/>
</dbReference>
<keyword evidence="2" id="KW-0274">FAD</keyword>
<dbReference type="EMBL" id="AP014946">
    <property type="protein sequence ID" value="BAT61502.1"/>
    <property type="molecule type" value="Genomic_DNA"/>
</dbReference>
<evidence type="ECO:0000313" key="5">
    <source>
        <dbReference type="EMBL" id="BAT61502.1"/>
    </source>
</evidence>
<evidence type="ECO:0000256" key="3">
    <source>
        <dbReference type="ARBA" id="ARBA00023002"/>
    </source>
</evidence>
<proteinExistence type="predicted"/>
<dbReference type="EC" id="1.17.5.2" evidence="5"/>
<dbReference type="InterPro" id="IPR002346">
    <property type="entry name" value="Mopterin_DH_FAD-bd"/>
</dbReference>
<evidence type="ECO:0000313" key="6">
    <source>
        <dbReference type="Proteomes" id="UP000236884"/>
    </source>
</evidence>
<dbReference type="InterPro" id="IPR016169">
    <property type="entry name" value="FAD-bd_PCMH_sub2"/>
</dbReference>
<dbReference type="Pfam" id="PF00941">
    <property type="entry name" value="FAD_binding_5"/>
    <property type="match status" value="1"/>
</dbReference>
<dbReference type="SUPFAM" id="SSF55447">
    <property type="entry name" value="CO dehydrogenase flavoprotein C-terminal domain-like"/>
    <property type="match status" value="1"/>
</dbReference>
<dbReference type="InterPro" id="IPR016167">
    <property type="entry name" value="FAD-bd_PCMH_sub1"/>
</dbReference>
<gene>
    <name evidence="5" type="primary">cdhB_2</name>
    <name evidence="5" type="ORF">GJW-30_1_04059</name>
</gene>
<name>A0A0S3Q043_9BRAD</name>
<feature type="domain" description="FAD-binding PCMH-type" evidence="4">
    <location>
        <begin position="1"/>
        <end position="177"/>
    </location>
</feature>
<dbReference type="InterPro" id="IPR036683">
    <property type="entry name" value="CO_DH_flav_C_dom_sf"/>
</dbReference>
<dbReference type="PANTHER" id="PTHR42659">
    <property type="entry name" value="XANTHINE DEHYDROGENASE SUBUNIT C-RELATED"/>
    <property type="match status" value="1"/>
</dbReference>
<dbReference type="Gene3D" id="3.30.43.10">
    <property type="entry name" value="Uridine Diphospho-n-acetylenolpyruvylglucosamine Reductase, domain 2"/>
    <property type="match status" value="1"/>
</dbReference>
<dbReference type="InterPro" id="IPR036318">
    <property type="entry name" value="FAD-bd_PCMH-like_sf"/>
</dbReference>
<dbReference type="RefSeq" id="WP_096358191.1">
    <property type="nucleotide sequence ID" value="NZ_AP014946.1"/>
</dbReference>
<dbReference type="KEGG" id="vgo:GJW-30_1_04059"/>
<keyword evidence="3 5" id="KW-0560">Oxidoreductase</keyword>